<dbReference type="GO" id="GO:0004518">
    <property type="term" value="F:nuclease activity"/>
    <property type="evidence" value="ECO:0007669"/>
    <property type="project" value="UniProtKB-KW"/>
</dbReference>
<feature type="domain" description="DDE Tnp4" evidence="9">
    <location>
        <begin position="194"/>
        <end position="357"/>
    </location>
</feature>
<gene>
    <name evidence="10" type="ORF">SASPL_119766</name>
</gene>
<proteinExistence type="inferred from homology"/>
<comment type="caution">
    <text evidence="10">The sequence shown here is derived from an EMBL/GenBank/DDBJ whole genome shotgun (WGS) entry which is preliminary data.</text>
</comment>
<dbReference type="PANTHER" id="PTHR22930:SF291">
    <property type="entry name" value="EXPRESSED PROTEIN"/>
    <property type="match status" value="1"/>
</dbReference>
<dbReference type="InterPro" id="IPR045249">
    <property type="entry name" value="HARBI1-like"/>
</dbReference>
<name>A0A8X8ZUK3_SALSN</name>
<feature type="compositionally biased region" description="Basic residues" evidence="8">
    <location>
        <begin position="1"/>
        <end position="12"/>
    </location>
</feature>
<organism evidence="10">
    <name type="scientific">Salvia splendens</name>
    <name type="common">Scarlet sage</name>
    <dbReference type="NCBI Taxonomy" id="180675"/>
    <lineage>
        <taxon>Eukaryota</taxon>
        <taxon>Viridiplantae</taxon>
        <taxon>Streptophyta</taxon>
        <taxon>Embryophyta</taxon>
        <taxon>Tracheophyta</taxon>
        <taxon>Spermatophyta</taxon>
        <taxon>Magnoliopsida</taxon>
        <taxon>eudicotyledons</taxon>
        <taxon>Gunneridae</taxon>
        <taxon>Pentapetalae</taxon>
        <taxon>asterids</taxon>
        <taxon>lamiids</taxon>
        <taxon>Lamiales</taxon>
        <taxon>Lamiaceae</taxon>
        <taxon>Nepetoideae</taxon>
        <taxon>Mentheae</taxon>
        <taxon>Salviinae</taxon>
        <taxon>Salvia</taxon>
        <taxon>Salvia subgen. Calosphace</taxon>
        <taxon>core Calosphace</taxon>
    </lineage>
</organism>
<evidence type="ECO:0000256" key="8">
    <source>
        <dbReference type="SAM" id="MobiDB-lite"/>
    </source>
</evidence>
<evidence type="ECO:0000256" key="2">
    <source>
        <dbReference type="ARBA" id="ARBA00004123"/>
    </source>
</evidence>
<keyword evidence="11" id="KW-1185">Reference proteome</keyword>
<comment type="cofactor">
    <cofactor evidence="1">
        <name>a divalent metal cation</name>
        <dbReference type="ChEBI" id="CHEBI:60240"/>
    </cofactor>
</comment>
<feature type="region of interest" description="Disordered" evidence="8">
    <location>
        <begin position="1"/>
        <end position="27"/>
    </location>
</feature>
<evidence type="ECO:0000313" key="10">
    <source>
        <dbReference type="EMBL" id="KAG6417582.1"/>
    </source>
</evidence>
<dbReference type="AlphaFoldDB" id="A0A8X8ZUK3"/>
<reference evidence="10" key="2">
    <citation type="submission" date="2020-08" db="EMBL/GenBank/DDBJ databases">
        <title>Plant Genome Project.</title>
        <authorList>
            <person name="Zhang R.-G."/>
        </authorList>
    </citation>
    <scope>NUCLEOTIDE SEQUENCE</scope>
    <source>
        <strain evidence="10">Huo1</strain>
        <tissue evidence="10">Leaf</tissue>
    </source>
</reference>
<dbReference type="GO" id="GO:0005634">
    <property type="term" value="C:nucleus"/>
    <property type="evidence" value="ECO:0007669"/>
    <property type="project" value="UniProtKB-SubCell"/>
</dbReference>
<keyword evidence="4" id="KW-0540">Nuclease</keyword>
<evidence type="ECO:0000256" key="5">
    <source>
        <dbReference type="ARBA" id="ARBA00022723"/>
    </source>
</evidence>
<dbReference type="GO" id="GO:0043565">
    <property type="term" value="F:sequence-specific DNA binding"/>
    <property type="evidence" value="ECO:0007669"/>
    <property type="project" value="InterPro"/>
</dbReference>
<evidence type="ECO:0000256" key="4">
    <source>
        <dbReference type="ARBA" id="ARBA00022722"/>
    </source>
</evidence>
<evidence type="ECO:0000256" key="7">
    <source>
        <dbReference type="ARBA" id="ARBA00023242"/>
    </source>
</evidence>
<dbReference type="EMBL" id="PNBA02000007">
    <property type="protein sequence ID" value="KAG6417582.1"/>
    <property type="molecule type" value="Genomic_DNA"/>
</dbReference>
<dbReference type="GO" id="GO:0016787">
    <property type="term" value="F:hydrolase activity"/>
    <property type="evidence" value="ECO:0007669"/>
    <property type="project" value="UniProtKB-KW"/>
</dbReference>
<keyword evidence="6" id="KW-0378">Hydrolase</keyword>
<dbReference type="Pfam" id="PF13359">
    <property type="entry name" value="DDE_Tnp_4"/>
    <property type="match status" value="1"/>
</dbReference>
<reference evidence="10" key="1">
    <citation type="submission" date="2018-01" db="EMBL/GenBank/DDBJ databases">
        <authorList>
            <person name="Mao J.F."/>
        </authorList>
    </citation>
    <scope>NUCLEOTIDE SEQUENCE</scope>
    <source>
        <strain evidence="10">Huo1</strain>
        <tissue evidence="10">Leaf</tissue>
    </source>
</reference>
<accession>A0A8X8ZUK3</accession>
<dbReference type="Proteomes" id="UP000298416">
    <property type="component" value="Unassembled WGS sequence"/>
</dbReference>
<evidence type="ECO:0000256" key="6">
    <source>
        <dbReference type="ARBA" id="ARBA00022801"/>
    </source>
</evidence>
<dbReference type="SUPFAM" id="SSF48295">
    <property type="entry name" value="TrpR-like"/>
    <property type="match status" value="1"/>
</dbReference>
<evidence type="ECO:0000259" key="9">
    <source>
        <dbReference type="Pfam" id="PF13359"/>
    </source>
</evidence>
<sequence>MAPLRGGRKKRRVENQDEDSKSLASGSSSQEGFAEWWDVLSKKIKGNVVRVCKCRSDFVLVDCNPSMMGTLDPFKSTFAMSRKTFDYICSLVKEHMMSKTHFAFINGNPMSLNDQVALALTRLSSGNSLITIGESFGAHHSTVSQATWRFVEAIEDKGLRHLSWPSTEEELSEIKCEFEKIRGLPNCCGAIATTHITMLLTSSDPEADSWLDSRGKHSMILQAVVDPDLKFRSIITGWPGKMNASSVLQSSSLFKQCQRGEKLNGPKMFVSEDTGLREYIVGDTGYPLLPWLLTPYQGNRINDTKADFNERLLATHFVAYKALARLKEVWKMMKGDLWRPDKHRLPRLITVCCILHNIIIDMEKDEDLLEFPSDLVHDARYGPEICEAVDRQNGLRCEG</sequence>
<evidence type="ECO:0000256" key="1">
    <source>
        <dbReference type="ARBA" id="ARBA00001968"/>
    </source>
</evidence>
<keyword evidence="7" id="KW-0539">Nucleus</keyword>
<dbReference type="InterPro" id="IPR010921">
    <property type="entry name" value="Trp_repressor/repl_initiator"/>
</dbReference>
<comment type="subcellular location">
    <subcellularLocation>
        <location evidence="2">Nucleus</location>
    </subcellularLocation>
</comment>
<dbReference type="PANTHER" id="PTHR22930">
    <property type="match status" value="1"/>
</dbReference>
<dbReference type="InterPro" id="IPR027806">
    <property type="entry name" value="HARBI1_dom"/>
</dbReference>
<comment type="similarity">
    <text evidence="3">Belongs to the HARBI1 family.</text>
</comment>
<evidence type="ECO:0000313" key="11">
    <source>
        <dbReference type="Proteomes" id="UP000298416"/>
    </source>
</evidence>
<evidence type="ECO:0000256" key="3">
    <source>
        <dbReference type="ARBA" id="ARBA00006958"/>
    </source>
</evidence>
<keyword evidence="5" id="KW-0479">Metal-binding</keyword>
<dbReference type="GO" id="GO:0046872">
    <property type="term" value="F:metal ion binding"/>
    <property type="evidence" value="ECO:0007669"/>
    <property type="project" value="UniProtKB-KW"/>
</dbReference>
<protein>
    <recommendedName>
        <fullName evidence="9">DDE Tnp4 domain-containing protein</fullName>
    </recommendedName>
</protein>